<evidence type="ECO:0000256" key="3">
    <source>
        <dbReference type="ARBA" id="ARBA00023163"/>
    </source>
</evidence>
<dbReference type="OrthoDB" id="9816214at2"/>
<dbReference type="Proteomes" id="UP000320300">
    <property type="component" value="Unassembled WGS sequence"/>
</dbReference>
<dbReference type="PANTHER" id="PTHR43280">
    <property type="entry name" value="ARAC-FAMILY TRANSCRIPTIONAL REGULATOR"/>
    <property type="match status" value="1"/>
</dbReference>
<feature type="domain" description="HTH araC/xylS-type" evidence="4">
    <location>
        <begin position="194"/>
        <end position="299"/>
    </location>
</feature>
<dbReference type="GO" id="GO:0003700">
    <property type="term" value="F:DNA-binding transcription factor activity"/>
    <property type="evidence" value="ECO:0007669"/>
    <property type="project" value="InterPro"/>
</dbReference>
<evidence type="ECO:0000256" key="2">
    <source>
        <dbReference type="ARBA" id="ARBA00023125"/>
    </source>
</evidence>
<keyword evidence="3" id="KW-0804">Transcription</keyword>
<dbReference type="Pfam" id="PF12833">
    <property type="entry name" value="HTH_18"/>
    <property type="match status" value="1"/>
</dbReference>
<name>A0A521AXV6_9SPHI</name>
<proteinExistence type="predicted"/>
<accession>A0A521AXV6</accession>
<dbReference type="AlphaFoldDB" id="A0A521AXV6"/>
<protein>
    <submittedName>
        <fullName evidence="5">AraC-type DNA-binding protein</fullName>
    </submittedName>
</protein>
<dbReference type="PANTHER" id="PTHR43280:SF32">
    <property type="entry name" value="TRANSCRIPTIONAL REGULATORY PROTEIN"/>
    <property type="match status" value="1"/>
</dbReference>
<evidence type="ECO:0000313" key="5">
    <source>
        <dbReference type="EMBL" id="SMO39646.1"/>
    </source>
</evidence>
<keyword evidence="1" id="KW-0805">Transcription regulation</keyword>
<gene>
    <name evidence="5" type="ORF">SAMN06265348_101534</name>
</gene>
<evidence type="ECO:0000256" key="1">
    <source>
        <dbReference type="ARBA" id="ARBA00023015"/>
    </source>
</evidence>
<dbReference type="PROSITE" id="PS01124">
    <property type="entry name" value="HTH_ARAC_FAMILY_2"/>
    <property type="match status" value="1"/>
</dbReference>
<dbReference type="GO" id="GO:0043565">
    <property type="term" value="F:sequence-specific DNA binding"/>
    <property type="evidence" value="ECO:0007669"/>
    <property type="project" value="InterPro"/>
</dbReference>
<reference evidence="5 6" key="1">
    <citation type="submission" date="2017-05" db="EMBL/GenBank/DDBJ databases">
        <authorList>
            <person name="Varghese N."/>
            <person name="Submissions S."/>
        </authorList>
    </citation>
    <scope>NUCLEOTIDE SEQUENCE [LARGE SCALE GENOMIC DNA]</scope>
    <source>
        <strain evidence="5 6">DSM 19036</strain>
    </source>
</reference>
<dbReference type="InterPro" id="IPR009057">
    <property type="entry name" value="Homeodomain-like_sf"/>
</dbReference>
<keyword evidence="6" id="KW-1185">Reference proteome</keyword>
<keyword evidence="2 5" id="KW-0238">DNA-binding</keyword>
<dbReference type="EMBL" id="FXTN01000001">
    <property type="protein sequence ID" value="SMO39646.1"/>
    <property type="molecule type" value="Genomic_DNA"/>
</dbReference>
<dbReference type="InterPro" id="IPR018060">
    <property type="entry name" value="HTH_AraC"/>
</dbReference>
<dbReference type="RefSeq" id="WP_142526616.1">
    <property type="nucleotide sequence ID" value="NZ_CBCSJO010000002.1"/>
</dbReference>
<dbReference type="Gene3D" id="1.10.10.60">
    <property type="entry name" value="Homeodomain-like"/>
    <property type="match status" value="1"/>
</dbReference>
<evidence type="ECO:0000259" key="4">
    <source>
        <dbReference type="PROSITE" id="PS01124"/>
    </source>
</evidence>
<organism evidence="5 6">
    <name type="scientific">Pedobacter westerhofensis</name>
    <dbReference type="NCBI Taxonomy" id="425512"/>
    <lineage>
        <taxon>Bacteria</taxon>
        <taxon>Pseudomonadati</taxon>
        <taxon>Bacteroidota</taxon>
        <taxon>Sphingobacteriia</taxon>
        <taxon>Sphingobacteriales</taxon>
        <taxon>Sphingobacteriaceae</taxon>
        <taxon>Pedobacter</taxon>
    </lineage>
</organism>
<sequence length="301" mass="35103">MKIIDSISEKHRLVSLPEPLHPLVSVIRISDIRFTDDPIWQHYSLNFYCISLKKNMSGKTRYGQQYYDYNKGVMTFIAPKQVMSLDADQIDILNPVSGYALLIHPDFLHKHPLAATIKNYGFFSYAINEALHLSDREENYIAEIFQKIDEEYQHIDRHTQDIILSQIDLLLNYCNRFYERQFLTRKAVNHDVLSKMETLLNEYFEDEKALQNGPPSVELLASQLNISPHYLSDLLRSLTGQSAQQHIQEKIIEKAKEYLSLTTLTVAEIAYQLGFEYPQSFNKLFKKKTAVSPLEFRQTFN</sequence>
<dbReference type="SUPFAM" id="SSF46689">
    <property type="entry name" value="Homeodomain-like"/>
    <property type="match status" value="1"/>
</dbReference>
<evidence type="ECO:0000313" key="6">
    <source>
        <dbReference type="Proteomes" id="UP000320300"/>
    </source>
</evidence>
<dbReference type="SMART" id="SM00342">
    <property type="entry name" value="HTH_ARAC"/>
    <property type="match status" value="1"/>
</dbReference>